<evidence type="ECO:0000313" key="2">
    <source>
        <dbReference type="Proteomes" id="UP001499959"/>
    </source>
</evidence>
<sequence length="127" mass="14404">MDRFRTLCDRVVYRDWKPIVSDMGSIPYLQITAVMEDSVNSGVMMENNTRPIALCEEMSDGFIFDLIFELIKEFELHESAERFRLDGKAVYYPHAADGHPLRSVRSMRALESANRRSAAVTSLIAGG</sequence>
<evidence type="ECO:0000313" key="1">
    <source>
        <dbReference type="EMBL" id="GAA4796620.1"/>
    </source>
</evidence>
<gene>
    <name evidence="1" type="ORF">GCM10023307_23190</name>
</gene>
<dbReference type="Proteomes" id="UP001499959">
    <property type="component" value="Unassembled WGS sequence"/>
</dbReference>
<protein>
    <submittedName>
        <fullName evidence="1">Uncharacterized protein</fullName>
    </submittedName>
</protein>
<dbReference type="EMBL" id="BAABJE010000010">
    <property type="protein sequence ID" value="GAA4796620.1"/>
    <property type="molecule type" value="Genomic_DNA"/>
</dbReference>
<comment type="caution">
    <text evidence="1">The sequence shown here is derived from an EMBL/GenBank/DDBJ whole genome shotgun (WGS) entry which is preliminary data.</text>
</comment>
<name>A0ABP9BKK1_9GAMM</name>
<organism evidence="1 2">
    <name type="scientific">Lysobacter hankyongensis</name>
    <dbReference type="NCBI Taxonomy" id="1176535"/>
    <lineage>
        <taxon>Bacteria</taxon>
        <taxon>Pseudomonadati</taxon>
        <taxon>Pseudomonadota</taxon>
        <taxon>Gammaproteobacteria</taxon>
        <taxon>Lysobacterales</taxon>
        <taxon>Lysobacteraceae</taxon>
        <taxon>Lysobacter</taxon>
    </lineage>
</organism>
<reference evidence="2" key="1">
    <citation type="journal article" date="2019" name="Int. J. Syst. Evol. Microbiol.">
        <title>The Global Catalogue of Microorganisms (GCM) 10K type strain sequencing project: providing services to taxonomists for standard genome sequencing and annotation.</title>
        <authorList>
            <consortium name="The Broad Institute Genomics Platform"/>
            <consortium name="The Broad Institute Genome Sequencing Center for Infectious Disease"/>
            <person name="Wu L."/>
            <person name="Ma J."/>
        </authorList>
    </citation>
    <scope>NUCLEOTIDE SEQUENCE [LARGE SCALE GENOMIC DNA]</scope>
    <source>
        <strain evidence="2">JCM 18204</strain>
    </source>
</reference>
<keyword evidence="2" id="KW-1185">Reference proteome</keyword>
<accession>A0ABP9BKK1</accession>
<proteinExistence type="predicted"/>